<dbReference type="PRINTS" id="PR00944">
    <property type="entry name" value="CUEXPORT"/>
</dbReference>
<evidence type="ECO:0000313" key="4">
    <source>
        <dbReference type="Proteomes" id="UP000001052"/>
    </source>
</evidence>
<dbReference type="Pfam" id="PF00403">
    <property type="entry name" value="HMA"/>
    <property type="match status" value="1"/>
</dbReference>
<dbReference type="InterPro" id="IPR017969">
    <property type="entry name" value="Heavy-metal-associated_CS"/>
</dbReference>
<dbReference type="eggNOG" id="COG2608">
    <property type="taxonomic scope" value="Bacteria"/>
</dbReference>
<protein>
    <submittedName>
        <fullName evidence="3">Heavy metal transport/detoxification protein</fullName>
    </submittedName>
</protein>
<reference evidence="4" key="1">
    <citation type="submission" date="2009-09" db="EMBL/GenBank/DDBJ databases">
        <title>The complete chromosome of Desulfohalobium retbaense DSM 5692.</title>
        <authorList>
            <consortium name="US DOE Joint Genome Institute (JGI-PGF)"/>
            <person name="Lucas S."/>
            <person name="Copeland A."/>
            <person name="Lapidus A."/>
            <person name="Glavina del Rio T."/>
            <person name="Dalin E."/>
            <person name="Tice H."/>
            <person name="Bruce D."/>
            <person name="Goodwin L."/>
            <person name="Pitluck S."/>
            <person name="Kyrpides N."/>
            <person name="Mavromatis K."/>
            <person name="Ivanova N."/>
            <person name="Mikhailova N."/>
            <person name="Munk A.C."/>
            <person name="Brettin T."/>
            <person name="Detter J.C."/>
            <person name="Han C."/>
            <person name="Tapia R."/>
            <person name="Larimer F."/>
            <person name="Land M."/>
            <person name="Hauser L."/>
            <person name="Markowitz V."/>
            <person name="Cheng J.-F."/>
            <person name="Hugenholtz P."/>
            <person name="Woyke T."/>
            <person name="Wu D."/>
            <person name="Spring S."/>
            <person name="Klenk H.-P."/>
            <person name="Eisen J.A."/>
        </authorList>
    </citation>
    <scope>NUCLEOTIDE SEQUENCE [LARGE SCALE GENOMIC DNA]</scope>
    <source>
        <strain evidence="4">DSM 5692</strain>
    </source>
</reference>
<dbReference type="SUPFAM" id="SSF55008">
    <property type="entry name" value="HMA, heavy metal-associated domain"/>
    <property type="match status" value="1"/>
</dbReference>
<gene>
    <name evidence="3" type="ordered locus">Dret_0995</name>
</gene>
<dbReference type="RefSeq" id="WP_015751437.1">
    <property type="nucleotide sequence ID" value="NC_013223.1"/>
</dbReference>
<dbReference type="FunFam" id="3.30.70.100:FF:000001">
    <property type="entry name" value="ATPase copper transporting beta"/>
    <property type="match status" value="1"/>
</dbReference>
<dbReference type="KEGG" id="drt:Dret_0995"/>
<dbReference type="EMBL" id="CP001734">
    <property type="protein sequence ID" value="ACV68283.1"/>
    <property type="molecule type" value="Genomic_DNA"/>
</dbReference>
<dbReference type="InterPro" id="IPR006121">
    <property type="entry name" value="HMA_dom"/>
</dbReference>
<keyword evidence="1" id="KW-0479">Metal-binding</keyword>
<accession>C8X1I6</accession>
<keyword evidence="4" id="KW-1185">Reference proteome</keyword>
<dbReference type="PROSITE" id="PS01047">
    <property type="entry name" value="HMA_1"/>
    <property type="match status" value="1"/>
</dbReference>
<dbReference type="Gene3D" id="3.30.70.100">
    <property type="match status" value="1"/>
</dbReference>
<dbReference type="InterPro" id="IPR000428">
    <property type="entry name" value="Cu-bd"/>
</dbReference>
<dbReference type="Proteomes" id="UP000001052">
    <property type="component" value="Chromosome"/>
</dbReference>
<feature type="domain" description="HMA" evidence="2">
    <location>
        <begin position="1"/>
        <end position="65"/>
    </location>
</feature>
<evidence type="ECO:0000313" key="3">
    <source>
        <dbReference type="EMBL" id="ACV68283.1"/>
    </source>
</evidence>
<name>C8X1I6_DESRD</name>
<dbReference type="STRING" id="485915.Dret_0995"/>
<reference evidence="3 4" key="2">
    <citation type="journal article" date="2010" name="Stand. Genomic Sci.">
        <title>Complete genome sequence of Desulfohalobium retbaense type strain (HR(100)).</title>
        <authorList>
            <person name="Spring S."/>
            <person name="Nolan M."/>
            <person name="Lapidus A."/>
            <person name="Glavina Del Rio T."/>
            <person name="Copeland A."/>
            <person name="Tice H."/>
            <person name="Cheng J.F."/>
            <person name="Lucas S."/>
            <person name="Land M."/>
            <person name="Chen F."/>
            <person name="Bruce D."/>
            <person name="Goodwin L."/>
            <person name="Pitluck S."/>
            <person name="Ivanova N."/>
            <person name="Mavromatis K."/>
            <person name="Mikhailova N."/>
            <person name="Pati A."/>
            <person name="Chen A."/>
            <person name="Palaniappan K."/>
            <person name="Hauser L."/>
            <person name="Chang Y.J."/>
            <person name="Jeffries C.D."/>
            <person name="Munk C."/>
            <person name="Kiss H."/>
            <person name="Chain P."/>
            <person name="Han C."/>
            <person name="Brettin T."/>
            <person name="Detter J.C."/>
            <person name="Schuler E."/>
            <person name="Goker M."/>
            <person name="Rohde M."/>
            <person name="Bristow J."/>
            <person name="Eisen J.A."/>
            <person name="Markowitz V."/>
            <person name="Hugenholtz P."/>
            <person name="Kyrpides N.C."/>
            <person name="Klenk H.P."/>
        </authorList>
    </citation>
    <scope>NUCLEOTIDE SEQUENCE [LARGE SCALE GENOMIC DNA]</scope>
    <source>
        <strain evidence="3 4">DSM 5692</strain>
    </source>
</reference>
<organism evidence="3 4">
    <name type="scientific">Desulfohalobium retbaense (strain ATCC 49708 / DSM 5692 / JCM 16813 / HR100)</name>
    <dbReference type="NCBI Taxonomy" id="485915"/>
    <lineage>
        <taxon>Bacteria</taxon>
        <taxon>Pseudomonadati</taxon>
        <taxon>Thermodesulfobacteriota</taxon>
        <taxon>Desulfovibrionia</taxon>
        <taxon>Desulfovibrionales</taxon>
        <taxon>Desulfohalobiaceae</taxon>
        <taxon>Desulfohalobium</taxon>
    </lineage>
</organism>
<evidence type="ECO:0000256" key="1">
    <source>
        <dbReference type="ARBA" id="ARBA00022723"/>
    </source>
</evidence>
<evidence type="ECO:0000259" key="2">
    <source>
        <dbReference type="PROSITE" id="PS50846"/>
    </source>
</evidence>
<dbReference type="OrthoDB" id="9801832at2"/>
<proteinExistence type="predicted"/>
<sequence>MPEVTVKGMSCQHCVQAVTNALESIDGIANVQVDLSTGRVEFEQSGEIPEPQIRQAVQDAGYEME</sequence>
<dbReference type="GO" id="GO:0005507">
    <property type="term" value="F:copper ion binding"/>
    <property type="evidence" value="ECO:0007669"/>
    <property type="project" value="InterPro"/>
</dbReference>
<dbReference type="CDD" id="cd00371">
    <property type="entry name" value="HMA"/>
    <property type="match status" value="1"/>
</dbReference>
<dbReference type="AlphaFoldDB" id="C8X1I6"/>
<dbReference type="GO" id="GO:0006825">
    <property type="term" value="P:copper ion transport"/>
    <property type="evidence" value="ECO:0007669"/>
    <property type="project" value="InterPro"/>
</dbReference>
<dbReference type="InterPro" id="IPR036163">
    <property type="entry name" value="HMA_dom_sf"/>
</dbReference>
<dbReference type="PROSITE" id="PS50846">
    <property type="entry name" value="HMA_2"/>
    <property type="match status" value="1"/>
</dbReference>
<dbReference type="HOGENOM" id="CLU_134973_6_2_7"/>